<organism evidence="1 2">
    <name type="scientific">Massilia glaciei</name>
    <dbReference type="NCBI Taxonomy" id="1524097"/>
    <lineage>
        <taxon>Bacteria</taxon>
        <taxon>Pseudomonadati</taxon>
        <taxon>Pseudomonadota</taxon>
        <taxon>Betaproteobacteria</taxon>
        <taxon>Burkholderiales</taxon>
        <taxon>Oxalobacteraceae</taxon>
        <taxon>Telluria group</taxon>
        <taxon>Massilia</taxon>
    </lineage>
</organism>
<reference evidence="1 2" key="1">
    <citation type="submission" date="2018-04" db="EMBL/GenBank/DDBJ databases">
        <title>Massilia violaceinigra sp. nov., a novel purple-pigmented bacterium isolated from Tianshan glacier, Xinjiang, China.</title>
        <authorList>
            <person name="Wang H."/>
        </authorList>
    </citation>
    <scope>NUCLEOTIDE SEQUENCE [LARGE SCALE GENOMIC DNA]</scope>
    <source>
        <strain evidence="1 2">B448-2</strain>
    </source>
</reference>
<proteinExistence type="predicted"/>
<dbReference type="OrthoDB" id="7202732at2"/>
<dbReference type="Proteomes" id="UP000241421">
    <property type="component" value="Unassembled WGS sequence"/>
</dbReference>
<sequence length="254" mass="26598">MARAVDIGGHRAGAQRALAVGMTATLCLCMLGLALGAGNAAATTVAAPVAATGDAPRQANFKREQASADAVSLAQWVLASNNNRSLSFMIIDKKEAKAFVFDGDGQLDGATAVLLGEAVGDDSVPGIGSRKLSTIRVHERTTPAGRFVAAIDRNVSGKDILWIDYGNAVSLHRVVTSDAKERRAQRLASATSSDNRISYGCVNVPEKFFDKVVIPAFKKTNGIVYILPETRPIGAVFAAYDAAVRKARVAAAGQ</sequence>
<gene>
    <name evidence="1" type="ORF">C7C56_007470</name>
</gene>
<dbReference type="RefSeq" id="WP_106756824.1">
    <property type="nucleotide sequence ID" value="NZ_PXWF02000101.1"/>
</dbReference>
<comment type="caution">
    <text evidence="1">The sequence shown here is derived from an EMBL/GenBank/DDBJ whole genome shotgun (WGS) entry which is preliminary data.</text>
</comment>
<evidence type="ECO:0000313" key="2">
    <source>
        <dbReference type="Proteomes" id="UP000241421"/>
    </source>
</evidence>
<name>A0A2U2HPC3_9BURK</name>
<dbReference type="EMBL" id="PXWF02000101">
    <property type="protein sequence ID" value="PWF49265.1"/>
    <property type="molecule type" value="Genomic_DNA"/>
</dbReference>
<evidence type="ECO:0008006" key="3">
    <source>
        <dbReference type="Google" id="ProtNLM"/>
    </source>
</evidence>
<keyword evidence="2" id="KW-1185">Reference proteome</keyword>
<accession>A0A2U2HPC3</accession>
<protein>
    <recommendedName>
        <fullName evidence="3">L,D-transpeptidase</fullName>
    </recommendedName>
</protein>
<dbReference type="AlphaFoldDB" id="A0A2U2HPC3"/>
<evidence type="ECO:0000313" key="1">
    <source>
        <dbReference type="EMBL" id="PWF49265.1"/>
    </source>
</evidence>